<keyword evidence="10" id="KW-0067">ATP-binding</keyword>
<protein>
    <recommendedName>
        <fullName evidence="3">histidine kinase</fullName>
        <ecNumber evidence="3">2.7.13.3</ecNumber>
    </recommendedName>
</protein>
<evidence type="ECO:0000256" key="9">
    <source>
        <dbReference type="ARBA" id="ARBA00022777"/>
    </source>
</evidence>
<dbReference type="PRINTS" id="PR00344">
    <property type="entry name" value="BCTRLSENSOR"/>
</dbReference>
<dbReference type="Pfam" id="PF02518">
    <property type="entry name" value="HATPase_c"/>
    <property type="match status" value="1"/>
</dbReference>
<dbReference type="Pfam" id="PF00672">
    <property type="entry name" value="HAMP"/>
    <property type="match status" value="1"/>
</dbReference>
<keyword evidence="6" id="KW-0808">Transferase</keyword>
<dbReference type="SMART" id="SM00387">
    <property type="entry name" value="HATPase_c"/>
    <property type="match status" value="1"/>
</dbReference>
<gene>
    <name evidence="17" type="ORF">HGG79_05375</name>
</gene>
<dbReference type="InterPro" id="IPR003660">
    <property type="entry name" value="HAMP_dom"/>
</dbReference>
<evidence type="ECO:0000256" key="10">
    <source>
        <dbReference type="ARBA" id="ARBA00022840"/>
    </source>
</evidence>
<organism evidence="17 18">
    <name type="scientific">Clostridium tetanomorphum</name>
    <dbReference type="NCBI Taxonomy" id="1553"/>
    <lineage>
        <taxon>Bacteria</taxon>
        <taxon>Bacillati</taxon>
        <taxon>Bacillota</taxon>
        <taxon>Clostridia</taxon>
        <taxon>Eubacteriales</taxon>
        <taxon>Clostridiaceae</taxon>
        <taxon>Clostridium</taxon>
    </lineage>
</organism>
<comment type="subcellular location">
    <subcellularLocation>
        <location evidence="2">Cell membrane</location>
        <topology evidence="2">Multi-pass membrane protein</topology>
    </subcellularLocation>
</comment>
<name>A0A923IZP3_CLOTT</name>
<feature type="domain" description="Histidine kinase" evidence="15">
    <location>
        <begin position="245"/>
        <end position="477"/>
    </location>
</feature>
<dbReference type="PANTHER" id="PTHR45528:SF1">
    <property type="entry name" value="SENSOR HISTIDINE KINASE CPXA"/>
    <property type="match status" value="1"/>
</dbReference>
<proteinExistence type="predicted"/>
<dbReference type="SUPFAM" id="SSF47384">
    <property type="entry name" value="Homodimeric domain of signal transducing histidine kinase"/>
    <property type="match status" value="1"/>
</dbReference>
<dbReference type="PROSITE" id="PS50109">
    <property type="entry name" value="HIS_KIN"/>
    <property type="match status" value="1"/>
</dbReference>
<evidence type="ECO:0000256" key="11">
    <source>
        <dbReference type="ARBA" id="ARBA00022989"/>
    </source>
</evidence>
<dbReference type="Gene3D" id="6.10.340.10">
    <property type="match status" value="1"/>
</dbReference>
<evidence type="ECO:0000259" key="15">
    <source>
        <dbReference type="PROSITE" id="PS50109"/>
    </source>
</evidence>
<keyword evidence="5" id="KW-0597">Phosphoprotein</keyword>
<evidence type="ECO:0000256" key="5">
    <source>
        <dbReference type="ARBA" id="ARBA00022553"/>
    </source>
</evidence>
<keyword evidence="4" id="KW-1003">Cell membrane</keyword>
<dbReference type="CDD" id="cd00082">
    <property type="entry name" value="HisKA"/>
    <property type="match status" value="1"/>
</dbReference>
<evidence type="ECO:0000256" key="1">
    <source>
        <dbReference type="ARBA" id="ARBA00000085"/>
    </source>
</evidence>
<dbReference type="InterPro" id="IPR003661">
    <property type="entry name" value="HisK_dim/P_dom"/>
</dbReference>
<dbReference type="PANTHER" id="PTHR45528">
    <property type="entry name" value="SENSOR HISTIDINE KINASE CPXA"/>
    <property type="match status" value="1"/>
</dbReference>
<keyword evidence="18" id="KW-1185">Reference proteome</keyword>
<keyword evidence="7 14" id="KW-0812">Transmembrane</keyword>
<dbReference type="PROSITE" id="PS50885">
    <property type="entry name" value="HAMP"/>
    <property type="match status" value="1"/>
</dbReference>
<dbReference type="Pfam" id="PF00512">
    <property type="entry name" value="HisKA"/>
    <property type="match status" value="1"/>
</dbReference>
<evidence type="ECO:0000256" key="4">
    <source>
        <dbReference type="ARBA" id="ARBA00022475"/>
    </source>
</evidence>
<evidence type="ECO:0000256" key="12">
    <source>
        <dbReference type="ARBA" id="ARBA00023012"/>
    </source>
</evidence>
<evidence type="ECO:0000256" key="2">
    <source>
        <dbReference type="ARBA" id="ARBA00004651"/>
    </source>
</evidence>
<feature type="transmembrane region" description="Helical" evidence="14">
    <location>
        <begin position="6"/>
        <end position="28"/>
    </location>
</feature>
<dbReference type="SMART" id="SM00388">
    <property type="entry name" value="HisKA"/>
    <property type="match status" value="1"/>
</dbReference>
<comment type="caution">
    <text evidence="17">The sequence shown here is derived from an EMBL/GenBank/DDBJ whole genome shotgun (WGS) entry which is preliminary data.</text>
</comment>
<dbReference type="InterPro" id="IPR036097">
    <property type="entry name" value="HisK_dim/P_sf"/>
</dbReference>
<dbReference type="InterPro" id="IPR036890">
    <property type="entry name" value="HATPase_C_sf"/>
</dbReference>
<dbReference type="CDD" id="cd06225">
    <property type="entry name" value="HAMP"/>
    <property type="match status" value="1"/>
</dbReference>
<keyword evidence="13 14" id="KW-0472">Membrane</keyword>
<dbReference type="RefSeq" id="WP_035144225.1">
    <property type="nucleotide sequence ID" value="NZ_JAAZWO010000005.1"/>
</dbReference>
<feature type="domain" description="HAMP" evidence="16">
    <location>
        <begin position="179"/>
        <end position="230"/>
    </location>
</feature>
<dbReference type="InterPro" id="IPR004358">
    <property type="entry name" value="Sig_transdc_His_kin-like_C"/>
</dbReference>
<evidence type="ECO:0000256" key="8">
    <source>
        <dbReference type="ARBA" id="ARBA00022741"/>
    </source>
</evidence>
<evidence type="ECO:0000313" key="17">
    <source>
        <dbReference type="EMBL" id="MBC2397212.1"/>
    </source>
</evidence>
<dbReference type="EMBL" id="JAAZWO010000005">
    <property type="protein sequence ID" value="MBC2397212.1"/>
    <property type="molecule type" value="Genomic_DNA"/>
</dbReference>
<evidence type="ECO:0000256" key="7">
    <source>
        <dbReference type="ARBA" id="ARBA00022692"/>
    </source>
</evidence>
<dbReference type="InterPro" id="IPR003594">
    <property type="entry name" value="HATPase_dom"/>
</dbReference>
<dbReference type="EC" id="2.7.13.3" evidence="3"/>
<keyword evidence="8" id="KW-0547">Nucleotide-binding</keyword>
<keyword evidence="12" id="KW-0902">Two-component regulatory system</keyword>
<dbReference type="Gene3D" id="1.10.287.130">
    <property type="match status" value="1"/>
</dbReference>
<dbReference type="GO" id="GO:0000155">
    <property type="term" value="F:phosphorelay sensor kinase activity"/>
    <property type="evidence" value="ECO:0007669"/>
    <property type="project" value="InterPro"/>
</dbReference>
<keyword evidence="9 17" id="KW-0418">Kinase</keyword>
<evidence type="ECO:0000313" key="18">
    <source>
        <dbReference type="Proteomes" id="UP000563151"/>
    </source>
</evidence>
<evidence type="ECO:0000256" key="13">
    <source>
        <dbReference type="ARBA" id="ARBA00023136"/>
    </source>
</evidence>
<sequence length="479" mass="55979">MKIKNWLIFSYITVMLIPILTAVILFFWMESYNKQTEINDYVTNMRKFEKYDEVLNDENIFIHPPKELNLIDEKDKSNTKIELYDKNGILVYSSNNETMSIPISTEQLYKELYEIKHGFRADTFKKPIFSKGDLIGIYKITIMRTKIVKGVNYITLKAFAIFITVFFIVLISMIKLMDKKFNNPILLLITAMQDFARGKETSIKYKSQDEIGELIKHFNNMKNELEQKNVQIEKEQKSKEYMIAAISHDLKTPLTAIRAYAELINSKDEENSIRHVWSILNKCDYMTNMLEDLLMYTVLSSNYTMNFVNVDGEEFFQMLFSGYDEVCFKNNIRFETEINVNGSFNVDVKQMIRVIDNLMSNAIRYTEEGKWIHMGVFCHEANLPNWICQDEQQKLKEFRKEGAVILVKNEGEEISKEHIERIMEPFYKVDNSRNKKVGTGLGLSIVKLIIDNHHGKMTILSSKETGTLIACFLKNEGMD</sequence>
<dbReference type="GO" id="GO:0005886">
    <property type="term" value="C:plasma membrane"/>
    <property type="evidence" value="ECO:0007669"/>
    <property type="project" value="UniProtKB-SubCell"/>
</dbReference>
<dbReference type="AlphaFoldDB" id="A0A923IZP3"/>
<dbReference type="SUPFAM" id="SSF158472">
    <property type="entry name" value="HAMP domain-like"/>
    <property type="match status" value="1"/>
</dbReference>
<accession>A0A923IZP3</accession>
<evidence type="ECO:0000256" key="14">
    <source>
        <dbReference type="SAM" id="Phobius"/>
    </source>
</evidence>
<dbReference type="GO" id="GO:0005524">
    <property type="term" value="F:ATP binding"/>
    <property type="evidence" value="ECO:0007669"/>
    <property type="project" value="UniProtKB-KW"/>
</dbReference>
<evidence type="ECO:0000259" key="16">
    <source>
        <dbReference type="PROSITE" id="PS50885"/>
    </source>
</evidence>
<keyword evidence="11 14" id="KW-1133">Transmembrane helix</keyword>
<evidence type="ECO:0000256" key="3">
    <source>
        <dbReference type="ARBA" id="ARBA00012438"/>
    </source>
</evidence>
<feature type="transmembrane region" description="Helical" evidence="14">
    <location>
        <begin position="153"/>
        <end position="174"/>
    </location>
</feature>
<dbReference type="Proteomes" id="UP000563151">
    <property type="component" value="Unassembled WGS sequence"/>
</dbReference>
<dbReference type="InterPro" id="IPR050398">
    <property type="entry name" value="HssS/ArlS-like"/>
</dbReference>
<dbReference type="SUPFAM" id="SSF55874">
    <property type="entry name" value="ATPase domain of HSP90 chaperone/DNA topoisomerase II/histidine kinase"/>
    <property type="match status" value="1"/>
</dbReference>
<comment type="catalytic activity">
    <reaction evidence="1">
        <text>ATP + protein L-histidine = ADP + protein N-phospho-L-histidine.</text>
        <dbReference type="EC" id="2.7.13.3"/>
    </reaction>
</comment>
<evidence type="ECO:0000256" key="6">
    <source>
        <dbReference type="ARBA" id="ARBA00022679"/>
    </source>
</evidence>
<dbReference type="InterPro" id="IPR005467">
    <property type="entry name" value="His_kinase_dom"/>
</dbReference>
<reference evidence="17 18" key="1">
    <citation type="submission" date="2020-04" db="EMBL/GenBank/DDBJ databases">
        <title>Genomic insights into acetone-butanol-ethanol (ABE) fermentation by sequencing solventogenic clostridia strains.</title>
        <authorList>
            <person name="Brown S."/>
        </authorList>
    </citation>
    <scope>NUCLEOTIDE SEQUENCE [LARGE SCALE GENOMIC DNA]</scope>
    <source>
        <strain evidence="17 18">DJ011</strain>
    </source>
</reference>
<dbReference type="Gene3D" id="3.30.565.10">
    <property type="entry name" value="Histidine kinase-like ATPase, C-terminal domain"/>
    <property type="match status" value="1"/>
</dbReference>